<dbReference type="Gene3D" id="3.40.50.300">
    <property type="entry name" value="P-loop containing nucleotide triphosphate hydrolases"/>
    <property type="match status" value="1"/>
</dbReference>
<evidence type="ECO:0000313" key="2">
    <source>
        <dbReference type="Proteomes" id="UP001198901"/>
    </source>
</evidence>
<organism evidence="1 2">
    <name type="scientific">Winogradskyella alexanderae</name>
    <dbReference type="NCBI Taxonomy" id="2877123"/>
    <lineage>
        <taxon>Bacteria</taxon>
        <taxon>Pseudomonadati</taxon>
        <taxon>Bacteroidota</taxon>
        <taxon>Flavobacteriia</taxon>
        <taxon>Flavobacteriales</taxon>
        <taxon>Flavobacteriaceae</taxon>
        <taxon>Winogradskyella</taxon>
    </lineage>
</organism>
<dbReference type="EMBL" id="JAIUJR010000004">
    <property type="protein sequence ID" value="MCA0132453.1"/>
    <property type="molecule type" value="Genomic_DNA"/>
</dbReference>
<proteinExistence type="predicted"/>
<evidence type="ECO:0008006" key="3">
    <source>
        <dbReference type="Google" id="ProtNLM"/>
    </source>
</evidence>
<dbReference type="SUPFAM" id="SSF53795">
    <property type="entry name" value="PEP carboxykinase-like"/>
    <property type="match status" value="1"/>
</dbReference>
<name>A0ABS7XR27_9FLAO</name>
<dbReference type="Proteomes" id="UP001198901">
    <property type="component" value="Unassembled WGS sequence"/>
</dbReference>
<protein>
    <recommendedName>
        <fullName evidence="3">HprK-related kinase B</fullName>
    </recommendedName>
</protein>
<reference evidence="2" key="1">
    <citation type="submission" date="2023-07" db="EMBL/GenBank/DDBJ databases">
        <authorList>
            <person name="Yue Y."/>
        </authorList>
    </citation>
    <scope>NUCLEOTIDE SEQUENCE [LARGE SCALE GENOMIC DNA]</scope>
    <source>
        <strain evidence="2">D23</strain>
    </source>
</reference>
<gene>
    <name evidence="1" type="ORF">LBU54_07635</name>
</gene>
<sequence length="375" mass="43022">MKNELAPTYSFLCGEYWVLWYAVSNSYSIVDSNFKSVLDLYLEAKNEDDFLMSIKPAVSDQDSQTITNQIRTYLESCNSIIEPENIIDIKLNNAHRYIKKKYLINEKSIVVYCDSELVLSTIHPQLAHLETELEIQPDVIFDVYLKNEHLYMFKNDICILRTPKKDYHFLRGKFVMHVFCEIYNKKVADWLGTFHGSTVTDNKSAILFSGASGSGKSTISTLLASNGFYLLADDVSPMLAEDRYIYHNPNGVSIKESASKLLRPLIKGFDNLPTANLNPTKGLIYYHTTTKPSKISYPCKAIVLVNYKSNARTDLEEVSIKSILETLIPESWLSPDPEHAQKFLGWMTKVKRYKLTYSDTNEMIEMVSDIFREEE</sequence>
<keyword evidence="2" id="KW-1185">Reference proteome</keyword>
<evidence type="ECO:0000313" key="1">
    <source>
        <dbReference type="EMBL" id="MCA0132453.1"/>
    </source>
</evidence>
<accession>A0ABS7XR27</accession>
<comment type="caution">
    <text evidence="1">The sequence shown here is derived from an EMBL/GenBank/DDBJ whole genome shotgun (WGS) entry which is preliminary data.</text>
</comment>
<dbReference type="InterPro" id="IPR027417">
    <property type="entry name" value="P-loop_NTPase"/>
</dbReference>
<dbReference type="RefSeq" id="WP_224527987.1">
    <property type="nucleotide sequence ID" value="NZ_JAIUJR010000004.1"/>
</dbReference>